<dbReference type="Proteomes" id="UP000323917">
    <property type="component" value="Chromosome"/>
</dbReference>
<organism evidence="4 5">
    <name type="scientific">Bythopirellula goksoeyrii</name>
    <dbReference type="NCBI Taxonomy" id="1400387"/>
    <lineage>
        <taxon>Bacteria</taxon>
        <taxon>Pseudomonadati</taxon>
        <taxon>Planctomycetota</taxon>
        <taxon>Planctomycetia</taxon>
        <taxon>Pirellulales</taxon>
        <taxon>Lacipirellulaceae</taxon>
        <taxon>Bythopirellula</taxon>
    </lineage>
</organism>
<dbReference type="PANTHER" id="PTHR44591:SF3">
    <property type="entry name" value="RESPONSE REGULATORY DOMAIN-CONTAINING PROTEIN"/>
    <property type="match status" value="1"/>
</dbReference>
<dbReference type="InterPro" id="IPR050595">
    <property type="entry name" value="Bact_response_regulator"/>
</dbReference>
<evidence type="ECO:0000313" key="5">
    <source>
        <dbReference type="Proteomes" id="UP000323917"/>
    </source>
</evidence>
<proteinExistence type="predicted"/>
<evidence type="ECO:0000256" key="1">
    <source>
        <dbReference type="ARBA" id="ARBA00022553"/>
    </source>
</evidence>
<protein>
    <submittedName>
        <fullName evidence="4">Transcriptional regulatory protein SrrA</fullName>
    </submittedName>
</protein>
<dbReference type="OrthoDB" id="272828at2"/>
<dbReference type="InterPro" id="IPR011006">
    <property type="entry name" value="CheY-like_superfamily"/>
</dbReference>
<feature type="domain" description="Response regulatory" evidence="3">
    <location>
        <begin position="9"/>
        <end position="126"/>
    </location>
</feature>
<evidence type="ECO:0000313" key="4">
    <source>
        <dbReference type="EMBL" id="QEG34206.1"/>
    </source>
</evidence>
<dbReference type="EMBL" id="CP042913">
    <property type="protein sequence ID" value="QEG34206.1"/>
    <property type="molecule type" value="Genomic_DNA"/>
</dbReference>
<keyword evidence="5" id="KW-1185">Reference proteome</keyword>
<gene>
    <name evidence="4" type="primary">srrA</name>
    <name evidence="4" type="ORF">Pr1d_14790</name>
</gene>
<dbReference type="AlphaFoldDB" id="A0A5B9QBB8"/>
<dbReference type="PROSITE" id="PS50110">
    <property type="entry name" value="RESPONSE_REGULATORY"/>
    <property type="match status" value="1"/>
</dbReference>
<dbReference type="Pfam" id="PF00072">
    <property type="entry name" value="Response_reg"/>
    <property type="match status" value="1"/>
</dbReference>
<evidence type="ECO:0000259" key="3">
    <source>
        <dbReference type="PROSITE" id="PS50110"/>
    </source>
</evidence>
<reference evidence="4 5" key="1">
    <citation type="submission" date="2019-08" db="EMBL/GenBank/DDBJ databases">
        <title>Deep-cultivation of Planctomycetes and their phenomic and genomic characterization uncovers novel biology.</title>
        <authorList>
            <person name="Wiegand S."/>
            <person name="Jogler M."/>
            <person name="Boedeker C."/>
            <person name="Pinto D."/>
            <person name="Vollmers J."/>
            <person name="Rivas-Marin E."/>
            <person name="Kohn T."/>
            <person name="Peeters S.H."/>
            <person name="Heuer A."/>
            <person name="Rast P."/>
            <person name="Oberbeckmann S."/>
            <person name="Bunk B."/>
            <person name="Jeske O."/>
            <person name="Meyerdierks A."/>
            <person name="Storesund J.E."/>
            <person name="Kallscheuer N."/>
            <person name="Luecker S."/>
            <person name="Lage O.M."/>
            <person name="Pohl T."/>
            <person name="Merkel B.J."/>
            <person name="Hornburger P."/>
            <person name="Mueller R.-W."/>
            <person name="Bruemmer F."/>
            <person name="Labrenz M."/>
            <person name="Spormann A.M."/>
            <person name="Op den Camp H."/>
            <person name="Overmann J."/>
            <person name="Amann R."/>
            <person name="Jetten M.S.M."/>
            <person name="Mascher T."/>
            <person name="Medema M.H."/>
            <person name="Devos D.P."/>
            <person name="Kaster A.-K."/>
            <person name="Ovreas L."/>
            <person name="Rohde M."/>
            <person name="Galperin M.Y."/>
            <person name="Jogler C."/>
        </authorList>
    </citation>
    <scope>NUCLEOTIDE SEQUENCE [LARGE SCALE GENOMIC DNA]</scope>
    <source>
        <strain evidence="4 5">Pr1d</strain>
    </source>
</reference>
<evidence type="ECO:0000256" key="2">
    <source>
        <dbReference type="PROSITE-ProRule" id="PRU00169"/>
    </source>
</evidence>
<dbReference type="KEGG" id="bgok:Pr1d_14790"/>
<dbReference type="InterPro" id="IPR001789">
    <property type="entry name" value="Sig_transdc_resp-reg_receiver"/>
</dbReference>
<dbReference type="SMART" id="SM00448">
    <property type="entry name" value="REC"/>
    <property type="match status" value="1"/>
</dbReference>
<dbReference type="PANTHER" id="PTHR44591">
    <property type="entry name" value="STRESS RESPONSE REGULATOR PROTEIN 1"/>
    <property type="match status" value="1"/>
</dbReference>
<sequence>MGIETMSYRALIVDDNVALARVTQFALDRAGFETQIAINGQVALELAQEKQFDVVITDQQMPVMSGIELCRALRALPSYFDCPLILLTAKGLELELPKLREEVGINGVFCKPFSPAAVVNEVNELLGAVV</sequence>
<keyword evidence="1 2" id="KW-0597">Phosphoprotein</keyword>
<feature type="modified residue" description="4-aspartylphosphate" evidence="2">
    <location>
        <position position="58"/>
    </location>
</feature>
<dbReference type="SUPFAM" id="SSF52172">
    <property type="entry name" value="CheY-like"/>
    <property type="match status" value="1"/>
</dbReference>
<accession>A0A5B9QBB8</accession>
<dbReference type="Gene3D" id="3.40.50.2300">
    <property type="match status" value="1"/>
</dbReference>
<dbReference type="GO" id="GO:0000160">
    <property type="term" value="P:phosphorelay signal transduction system"/>
    <property type="evidence" value="ECO:0007669"/>
    <property type="project" value="InterPro"/>
</dbReference>
<name>A0A5B9QBB8_9BACT</name>